<gene>
    <name evidence="3" type="ORF">HFP15_06375</name>
</gene>
<evidence type="ECO:0000313" key="3">
    <source>
        <dbReference type="EMBL" id="NKQ52501.1"/>
    </source>
</evidence>
<evidence type="ECO:0000256" key="1">
    <source>
        <dbReference type="SAM" id="MobiDB-lite"/>
    </source>
</evidence>
<evidence type="ECO:0000256" key="2">
    <source>
        <dbReference type="SAM" id="SignalP"/>
    </source>
</evidence>
<comment type="caution">
    <text evidence="3">The sequence shown here is derived from an EMBL/GenBank/DDBJ whole genome shotgun (WGS) entry which is preliminary data.</text>
</comment>
<protein>
    <submittedName>
        <fullName evidence="3">Exo-alpha-sialidase</fullName>
    </submittedName>
</protein>
<dbReference type="Proteomes" id="UP000715441">
    <property type="component" value="Unassembled WGS sequence"/>
</dbReference>
<sequence>MVRFRPRGLSGRWPATLTAAALAAATITAATPMAGAAGSWFSSGQPQVQTVGQAGCGQNQAGEPSIHVSPTGLVGISSENGLLGGSQYWRGPSSAGPCGLTYAGQPNATNGFGLSGGDTDSAFAPDVSSAGTHRIYVASLNLGSVNVAVSTDDGATFSQTPVQAGLPLDDREWIAAYGADTSLLTYHDILTNNIDVLRSDNGGALYVHSSRVIPDTDYKAANNELGNLVIDHRNPSPVAGQFFAYQSFVAPSSAAGTTNDEAFVGVSDDGGQSWTTKPVPCTTSFGKTGLDHNFPNISVAPDGTLYYAVSNDTSVYVARSADHGDHWTCSGPVSTTKNAVFPWLVATSNGVDLVYYGTPDTVAPGAADTRTWYVYFAQSATGGLGGFSTQQVVPVHQGAICEGGVTCSGGRQLFDDFGVDTDPNGNAHIAYTMDSPSLGGSGSATGYAVQTGGTPAGYPN</sequence>
<keyword evidence="4" id="KW-1185">Reference proteome</keyword>
<feature type="region of interest" description="Disordered" evidence="1">
    <location>
        <begin position="39"/>
        <end position="69"/>
    </location>
</feature>
<feature type="chain" id="PRO_5047229658" evidence="2">
    <location>
        <begin position="37"/>
        <end position="460"/>
    </location>
</feature>
<dbReference type="Gene3D" id="2.120.10.10">
    <property type="match status" value="1"/>
</dbReference>
<proteinExistence type="predicted"/>
<name>A0ABX1J2J9_9PSEU</name>
<accession>A0ABX1J2J9</accession>
<evidence type="ECO:0000313" key="4">
    <source>
        <dbReference type="Proteomes" id="UP000715441"/>
    </source>
</evidence>
<feature type="signal peptide" evidence="2">
    <location>
        <begin position="1"/>
        <end position="36"/>
    </location>
</feature>
<reference evidence="3 4" key="1">
    <citation type="submission" date="2020-04" db="EMBL/GenBank/DDBJ databases">
        <title>Novel species.</title>
        <authorList>
            <person name="Teo W.F.A."/>
            <person name="Lipun K."/>
            <person name="Srisuk N."/>
            <person name="Duangmal K."/>
        </authorList>
    </citation>
    <scope>NUCLEOTIDE SEQUENCE [LARGE SCALE GENOMIC DNA]</scope>
    <source>
        <strain evidence="3 4">K13G38</strain>
    </source>
</reference>
<feature type="compositionally biased region" description="Polar residues" evidence="1">
    <location>
        <begin position="40"/>
        <end position="62"/>
    </location>
</feature>
<dbReference type="RefSeq" id="WP_168512360.1">
    <property type="nucleotide sequence ID" value="NZ_JAAXLS010000002.1"/>
</dbReference>
<keyword evidence="2" id="KW-0732">Signal</keyword>
<dbReference type="SUPFAM" id="SSF110296">
    <property type="entry name" value="Oligoxyloglucan reducing end-specific cellobiohydrolase"/>
    <property type="match status" value="1"/>
</dbReference>
<organism evidence="3 4">
    <name type="scientific">Amycolatopsis acididurans</name>
    <dbReference type="NCBI Taxonomy" id="2724524"/>
    <lineage>
        <taxon>Bacteria</taxon>
        <taxon>Bacillati</taxon>
        <taxon>Actinomycetota</taxon>
        <taxon>Actinomycetes</taxon>
        <taxon>Pseudonocardiales</taxon>
        <taxon>Pseudonocardiaceae</taxon>
        <taxon>Amycolatopsis</taxon>
    </lineage>
</organism>
<dbReference type="CDD" id="cd15482">
    <property type="entry name" value="Sialidase_non-viral"/>
    <property type="match status" value="1"/>
</dbReference>
<dbReference type="EMBL" id="JAAXLS010000002">
    <property type="protein sequence ID" value="NKQ52501.1"/>
    <property type="molecule type" value="Genomic_DNA"/>
</dbReference>